<dbReference type="RefSeq" id="WP_109339544.1">
    <property type="nucleotide sequence ID" value="NZ_CP029347.1"/>
</dbReference>
<evidence type="ECO:0000256" key="2">
    <source>
        <dbReference type="SAM" id="Phobius"/>
    </source>
</evidence>
<keyword evidence="3" id="KW-0378">Hydrolase</keyword>
<keyword evidence="2" id="KW-0812">Transmembrane</keyword>
<protein>
    <submittedName>
        <fullName evidence="3">Uracil-DNA glycosylase</fullName>
        <ecNumber evidence="3">3.2.2.27</ecNumber>
    </submittedName>
</protein>
<dbReference type="EC" id="3.2.2.27" evidence="3"/>
<feature type="compositionally biased region" description="Polar residues" evidence="1">
    <location>
        <begin position="45"/>
        <end position="64"/>
    </location>
</feature>
<organism evidence="3 4">
    <name type="scientific">Saliniradius amylolyticus</name>
    <dbReference type="NCBI Taxonomy" id="2183582"/>
    <lineage>
        <taxon>Bacteria</taxon>
        <taxon>Pseudomonadati</taxon>
        <taxon>Pseudomonadota</taxon>
        <taxon>Gammaproteobacteria</taxon>
        <taxon>Alteromonadales</taxon>
        <taxon>Alteromonadaceae</taxon>
        <taxon>Saliniradius</taxon>
    </lineage>
</organism>
<dbReference type="KEGG" id="salh:HMF8227_01456"/>
<evidence type="ECO:0000256" key="1">
    <source>
        <dbReference type="SAM" id="MobiDB-lite"/>
    </source>
</evidence>
<feature type="compositionally biased region" description="Polar residues" evidence="1">
    <location>
        <begin position="104"/>
        <end position="113"/>
    </location>
</feature>
<keyword evidence="2" id="KW-0472">Membrane</keyword>
<gene>
    <name evidence="3" type="ORF">HMF8227_01456</name>
</gene>
<keyword evidence="3" id="KW-0326">Glycosidase</keyword>
<evidence type="ECO:0000313" key="4">
    <source>
        <dbReference type="Proteomes" id="UP000245728"/>
    </source>
</evidence>
<dbReference type="OrthoDB" id="9957903at2"/>
<proteinExistence type="predicted"/>
<reference evidence="3 4" key="1">
    <citation type="submission" date="2018-05" db="EMBL/GenBank/DDBJ databases">
        <title>Salinimonas sp. HMF8227 Genome sequencing and assembly.</title>
        <authorList>
            <person name="Kang H."/>
            <person name="Kang J."/>
            <person name="Cha I."/>
            <person name="Kim H."/>
            <person name="Joh K."/>
        </authorList>
    </citation>
    <scope>NUCLEOTIDE SEQUENCE [LARGE SCALE GENOMIC DNA]</scope>
    <source>
        <strain evidence="3 4">HMF8227</strain>
    </source>
</reference>
<dbReference type="Proteomes" id="UP000245728">
    <property type="component" value="Chromosome"/>
</dbReference>
<keyword evidence="4" id="KW-1185">Reference proteome</keyword>
<sequence length="366" mass="38771">MGSKSRSSQNTTNNQQTINHVNDGDFAGAENIVNDESETEIEVSDSGNTDSSVDVEDSNNTTVEDSYNTTTTNKTDVDNDYDQSQNYDDSFNTDNSDNREFDESFNTDNSVNIDNEGELSGNNGTINIVDGGAVQSAEAVAKEAINESIEGNTEVVGDAFDFGKDAISESIEGNTEIVGDAFDFGKESISGNTEIVGDAFDFGKESLSQVGQLAESQSDDLKGLADKAIESTTNAAENITSTAADSIEEVSKNALTEGFGFGGEVIGSLERVTESITESYQEELGEQATKFQETLSQNAAMNATGQNAVLKALGENQTKNNEAITELAKSASLQGQDVVAESSQKMILYVAVALVLITAAVAFGRK</sequence>
<dbReference type="GO" id="GO:0004844">
    <property type="term" value="F:uracil DNA N-glycosylase activity"/>
    <property type="evidence" value="ECO:0007669"/>
    <property type="project" value="UniProtKB-EC"/>
</dbReference>
<feature type="region of interest" description="Disordered" evidence="1">
    <location>
        <begin position="1"/>
        <end position="124"/>
    </location>
</feature>
<dbReference type="EMBL" id="CP029347">
    <property type="protein sequence ID" value="AWL11931.1"/>
    <property type="molecule type" value="Genomic_DNA"/>
</dbReference>
<name>A0A2S2E2R2_9ALTE</name>
<feature type="compositionally biased region" description="Low complexity" evidence="1">
    <location>
        <begin position="65"/>
        <end position="74"/>
    </location>
</feature>
<accession>A0A2S2E2R2</accession>
<keyword evidence="2" id="KW-1133">Transmembrane helix</keyword>
<feature type="compositionally biased region" description="Acidic residues" evidence="1">
    <location>
        <begin position="33"/>
        <end position="43"/>
    </location>
</feature>
<dbReference type="AlphaFoldDB" id="A0A2S2E2R2"/>
<evidence type="ECO:0000313" key="3">
    <source>
        <dbReference type="EMBL" id="AWL11931.1"/>
    </source>
</evidence>
<feature type="transmembrane region" description="Helical" evidence="2">
    <location>
        <begin position="346"/>
        <end position="364"/>
    </location>
</feature>